<accession>A0ABR8LX41</accession>
<keyword evidence="1" id="KW-0732">Signal</keyword>
<dbReference type="CDD" id="cd00118">
    <property type="entry name" value="LysM"/>
    <property type="match status" value="2"/>
</dbReference>
<keyword evidence="4" id="KW-1185">Reference proteome</keyword>
<comment type="caution">
    <text evidence="3">The sequence shown here is derived from an EMBL/GenBank/DDBJ whole genome shotgun (WGS) entry which is preliminary data.</text>
</comment>
<evidence type="ECO:0000313" key="3">
    <source>
        <dbReference type="EMBL" id="MBD3863943.1"/>
    </source>
</evidence>
<gene>
    <name evidence="3" type="ORF">IEG06_10815</name>
</gene>
<sequence length="173" mass="18902">MLKNYKTLSLLKRLLFFVVILNSSIALAQDQNLVNVILDGKPAVLNTKTGITQFVDSKSDKPQVSIQDNSDIITTHVVAQGDTLYAISNTYGVSIPHIKSINNLSSNLLKIGQVLKIGYATSAKVKDSNVWIVNKGDTLYSISKKTGVSIATIQSLNNLEDNIIIVGKKLFLR</sequence>
<dbReference type="EMBL" id="JACXXH010000005">
    <property type="protein sequence ID" value="MBD3863943.1"/>
    <property type="molecule type" value="Genomic_DNA"/>
</dbReference>
<evidence type="ECO:0000313" key="4">
    <source>
        <dbReference type="Proteomes" id="UP000627521"/>
    </source>
</evidence>
<dbReference type="PROSITE" id="PS51782">
    <property type="entry name" value="LYSM"/>
    <property type="match status" value="2"/>
</dbReference>
<evidence type="ECO:0000256" key="1">
    <source>
        <dbReference type="SAM" id="SignalP"/>
    </source>
</evidence>
<feature type="domain" description="LysM" evidence="2">
    <location>
        <begin position="129"/>
        <end position="172"/>
    </location>
</feature>
<protein>
    <submittedName>
        <fullName evidence="3">LysM peptidoglycan-binding domain-containing protein</fullName>
    </submittedName>
</protein>
<dbReference type="SUPFAM" id="SSF54106">
    <property type="entry name" value="LysM domain"/>
    <property type="match status" value="2"/>
</dbReference>
<dbReference type="InterPro" id="IPR018392">
    <property type="entry name" value="LysM"/>
</dbReference>
<dbReference type="PANTHER" id="PTHR33734">
    <property type="entry name" value="LYSM DOMAIN-CONTAINING GPI-ANCHORED PROTEIN 2"/>
    <property type="match status" value="1"/>
</dbReference>
<feature type="signal peptide" evidence="1">
    <location>
        <begin position="1"/>
        <end position="28"/>
    </location>
</feature>
<reference evidence="3 4" key="1">
    <citation type="submission" date="2020-09" db="EMBL/GenBank/DDBJ databases">
        <title>Bacillus nautilus sp. nov., Chryseoglobus crepusculi sp. nov, and Psychrobacter noctis sp. nov., isolated from deep-sea sponges from the equatorial Atlantic.</title>
        <authorList>
            <person name="Stennett H.L."/>
            <person name="Williams S.E."/>
        </authorList>
    </citation>
    <scope>NUCLEOTIDE SEQUENCE [LARGE SCALE GENOMIC DNA]</scope>
    <source>
        <strain evidence="3 4">28M-24</strain>
    </source>
</reference>
<dbReference type="Proteomes" id="UP000627521">
    <property type="component" value="Unassembled WGS sequence"/>
</dbReference>
<dbReference type="Pfam" id="PF01476">
    <property type="entry name" value="LysM"/>
    <property type="match status" value="2"/>
</dbReference>
<dbReference type="RefSeq" id="WP_191101462.1">
    <property type="nucleotide sequence ID" value="NZ_JACXXH010000005.1"/>
</dbReference>
<dbReference type="SMART" id="SM00257">
    <property type="entry name" value="LysM"/>
    <property type="match status" value="2"/>
</dbReference>
<dbReference type="InterPro" id="IPR036779">
    <property type="entry name" value="LysM_dom_sf"/>
</dbReference>
<name>A0ABR8LX41_9FLAO</name>
<organism evidence="3 4">
    <name type="scientific">Olleya marilimosa</name>
    <dbReference type="NCBI Taxonomy" id="272164"/>
    <lineage>
        <taxon>Bacteria</taxon>
        <taxon>Pseudomonadati</taxon>
        <taxon>Bacteroidota</taxon>
        <taxon>Flavobacteriia</taxon>
        <taxon>Flavobacteriales</taxon>
        <taxon>Flavobacteriaceae</taxon>
    </lineage>
</organism>
<feature type="domain" description="LysM" evidence="2">
    <location>
        <begin position="74"/>
        <end position="117"/>
    </location>
</feature>
<dbReference type="PANTHER" id="PTHR33734:SF22">
    <property type="entry name" value="MEMBRANE-BOUND LYTIC MUREIN TRANSGLYCOSYLASE D"/>
    <property type="match status" value="1"/>
</dbReference>
<evidence type="ECO:0000259" key="2">
    <source>
        <dbReference type="PROSITE" id="PS51782"/>
    </source>
</evidence>
<feature type="chain" id="PRO_5046974096" evidence="1">
    <location>
        <begin position="29"/>
        <end position="173"/>
    </location>
</feature>
<dbReference type="Gene3D" id="3.10.350.10">
    <property type="entry name" value="LysM domain"/>
    <property type="match status" value="2"/>
</dbReference>
<proteinExistence type="predicted"/>